<dbReference type="RefSeq" id="WP_120710329.1">
    <property type="nucleotide sequence ID" value="NZ_CANMKH010000006.1"/>
</dbReference>
<accession>A0A3B0CAZ2</accession>
<name>A0A3B0CAZ2_9FLAO</name>
<dbReference type="GO" id="GO:0016747">
    <property type="term" value="F:acyltransferase activity, transferring groups other than amino-acyl groups"/>
    <property type="evidence" value="ECO:0007669"/>
    <property type="project" value="InterPro"/>
</dbReference>
<reference evidence="2 3" key="1">
    <citation type="submission" date="2018-10" db="EMBL/GenBank/DDBJ databases">
        <title>Ulvibacterium marinum gen. nov., sp. nov., a novel marine bacterium of the family Flavobacteriaceae, isolated from a culture of the green alga Ulva prolifera.</title>
        <authorList>
            <person name="Zhang Z."/>
        </authorList>
    </citation>
    <scope>NUCLEOTIDE SEQUENCE [LARGE SCALE GENOMIC DNA]</scope>
    <source>
        <strain evidence="2 3">CCMM003</strain>
    </source>
</reference>
<evidence type="ECO:0000313" key="3">
    <source>
        <dbReference type="Proteomes" id="UP000276603"/>
    </source>
</evidence>
<dbReference type="OrthoDB" id="5109343at2"/>
<dbReference type="PROSITE" id="PS51186">
    <property type="entry name" value="GNAT"/>
    <property type="match status" value="1"/>
</dbReference>
<organism evidence="2 3">
    <name type="scientific">Ulvibacterium marinum</name>
    <dbReference type="NCBI Taxonomy" id="2419782"/>
    <lineage>
        <taxon>Bacteria</taxon>
        <taxon>Pseudomonadati</taxon>
        <taxon>Bacteroidota</taxon>
        <taxon>Flavobacteriia</taxon>
        <taxon>Flavobacteriales</taxon>
        <taxon>Flavobacteriaceae</taxon>
        <taxon>Ulvibacterium</taxon>
    </lineage>
</organism>
<dbReference type="EMBL" id="RBCJ01000001">
    <property type="protein sequence ID" value="RKN83122.1"/>
    <property type="molecule type" value="Genomic_DNA"/>
</dbReference>
<sequence length="176" mass="20695">MVIYKRTSKEGELIQILELQRQNLPVSLSMEEKHREGFVTVSHSLDQLKEMHQVCPHIIAKDKNRVIGYALCMHPMFAETVPVLRPMFHEIETMVSKGDKYMVMGQICIHKKYRKKGVFRKLYQTMKSELSPEYPTIITEVDTKNERSLKAHYAVGFKDLKRYHSVNQEWQLISLD</sequence>
<evidence type="ECO:0000313" key="2">
    <source>
        <dbReference type="EMBL" id="RKN83122.1"/>
    </source>
</evidence>
<feature type="domain" description="N-acetyltransferase" evidence="1">
    <location>
        <begin position="14"/>
        <end position="176"/>
    </location>
</feature>
<dbReference type="InterPro" id="IPR016181">
    <property type="entry name" value="Acyl_CoA_acyltransferase"/>
</dbReference>
<dbReference type="Gene3D" id="3.40.630.30">
    <property type="match status" value="1"/>
</dbReference>
<dbReference type="Proteomes" id="UP000276603">
    <property type="component" value="Unassembled WGS sequence"/>
</dbReference>
<gene>
    <name evidence="2" type="ORF">D7Z94_04585</name>
</gene>
<dbReference type="InterPro" id="IPR000182">
    <property type="entry name" value="GNAT_dom"/>
</dbReference>
<dbReference type="Pfam" id="PF00583">
    <property type="entry name" value="Acetyltransf_1"/>
    <property type="match status" value="1"/>
</dbReference>
<keyword evidence="3" id="KW-1185">Reference proteome</keyword>
<dbReference type="AlphaFoldDB" id="A0A3B0CAZ2"/>
<protein>
    <submittedName>
        <fullName evidence="2">GNAT family N-acetyltransferase</fullName>
    </submittedName>
</protein>
<proteinExistence type="predicted"/>
<keyword evidence="2" id="KW-0808">Transferase</keyword>
<evidence type="ECO:0000259" key="1">
    <source>
        <dbReference type="PROSITE" id="PS51186"/>
    </source>
</evidence>
<comment type="caution">
    <text evidence="2">The sequence shown here is derived from an EMBL/GenBank/DDBJ whole genome shotgun (WGS) entry which is preliminary data.</text>
</comment>
<dbReference type="SUPFAM" id="SSF55729">
    <property type="entry name" value="Acyl-CoA N-acyltransferases (Nat)"/>
    <property type="match status" value="1"/>
</dbReference>